<keyword evidence="3" id="KW-0804">Transcription</keyword>
<dbReference type="Pfam" id="PF00440">
    <property type="entry name" value="TetR_N"/>
    <property type="match status" value="1"/>
</dbReference>
<dbReference type="PROSITE" id="PS50977">
    <property type="entry name" value="HTH_TETR_2"/>
    <property type="match status" value="1"/>
</dbReference>
<evidence type="ECO:0000256" key="1">
    <source>
        <dbReference type="ARBA" id="ARBA00023015"/>
    </source>
</evidence>
<dbReference type="AlphaFoldDB" id="A0A1V4AG29"/>
<organism evidence="6 7">
    <name type="scientific">Streptomyces tsukubensis</name>
    <dbReference type="NCBI Taxonomy" id="83656"/>
    <lineage>
        <taxon>Bacteria</taxon>
        <taxon>Bacillati</taxon>
        <taxon>Actinomycetota</taxon>
        <taxon>Actinomycetes</taxon>
        <taxon>Kitasatosporales</taxon>
        <taxon>Streptomycetaceae</taxon>
        <taxon>Streptomyces</taxon>
    </lineage>
</organism>
<dbReference type="InterPro" id="IPR001647">
    <property type="entry name" value="HTH_TetR"/>
</dbReference>
<feature type="domain" description="HTH tetR-type" evidence="5">
    <location>
        <begin position="20"/>
        <end position="80"/>
    </location>
</feature>
<reference evidence="6 7" key="1">
    <citation type="submission" date="2017-02" db="EMBL/GenBank/DDBJ databases">
        <title>Draft Genome Sequence of Streptomyces tsukubaensis F601, a Producer of the immunosuppressant tacrolimus FK506.</title>
        <authorList>
            <person name="Zong G."/>
            <person name="Zhong C."/>
            <person name="Fu J."/>
            <person name="Qin R."/>
            <person name="Cao G."/>
        </authorList>
    </citation>
    <scope>NUCLEOTIDE SEQUENCE [LARGE SCALE GENOMIC DNA]</scope>
    <source>
        <strain evidence="6 7">F601</strain>
    </source>
</reference>
<dbReference type="PANTHER" id="PTHR30055:SF238">
    <property type="entry name" value="MYCOFACTOCIN BIOSYNTHESIS TRANSCRIPTIONAL REGULATOR MFTR-RELATED"/>
    <property type="match status" value="1"/>
</dbReference>
<dbReference type="EMBL" id="MVFC01000001">
    <property type="protein sequence ID" value="OON82842.1"/>
    <property type="molecule type" value="Genomic_DNA"/>
</dbReference>
<accession>A0A1V4AG29</accession>
<evidence type="ECO:0000313" key="7">
    <source>
        <dbReference type="Proteomes" id="UP000190539"/>
    </source>
</evidence>
<dbReference type="GO" id="GO:0000976">
    <property type="term" value="F:transcription cis-regulatory region binding"/>
    <property type="evidence" value="ECO:0007669"/>
    <property type="project" value="TreeGrafter"/>
</dbReference>
<dbReference type="Proteomes" id="UP000190539">
    <property type="component" value="Unassembled WGS sequence"/>
</dbReference>
<protein>
    <recommendedName>
        <fullName evidence="5">HTH tetR-type domain-containing protein</fullName>
    </recommendedName>
</protein>
<keyword evidence="2 4" id="KW-0238">DNA-binding</keyword>
<dbReference type="RefSeq" id="WP_179120017.1">
    <property type="nucleotide sequence ID" value="NZ_CP045178.1"/>
</dbReference>
<dbReference type="SUPFAM" id="SSF46689">
    <property type="entry name" value="Homeodomain-like"/>
    <property type="match status" value="1"/>
</dbReference>
<comment type="caution">
    <text evidence="6">The sequence shown here is derived from an EMBL/GenBank/DDBJ whole genome shotgun (WGS) entry which is preliminary data.</text>
</comment>
<evidence type="ECO:0000256" key="4">
    <source>
        <dbReference type="PROSITE-ProRule" id="PRU00335"/>
    </source>
</evidence>
<sequence length="221" mass="23896">MCPSQADHTVTVGLRERKRLQTRDALCHAALDLFGSRGYSATTLDDIAAAVDVSKRTVLRHFTGKEDVLLAVFREMGALTARELRHRPPHEPPMTALCEATRHALREVARDCPEYRSTPICLAVLRLAATTPGLLTSLHHVLPGRQDTLARILADREHLEDPADPRPQLLVSVHAGALTVAVRAWRASGARDLDTLLATVDVCFASLGSAIAGPWSSPGPG</sequence>
<dbReference type="GO" id="GO:0003700">
    <property type="term" value="F:DNA-binding transcription factor activity"/>
    <property type="evidence" value="ECO:0007669"/>
    <property type="project" value="TreeGrafter"/>
</dbReference>
<proteinExistence type="predicted"/>
<keyword evidence="1" id="KW-0805">Transcription regulation</keyword>
<evidence type="ECO:0000313" key="6">
    <source>
        <dbReference type="EMBL" id="OON82842.1"/>
    </source>
</evidence>
<feature type="DNA-binding region" description="H-T-H motif" evidence="4">
    <location>
        <begin position="43"/>
        <end position="62"/>
    </location>
</feature>
<evidence type="ECO:0000256" key="3">
    <source>
        <dbReference type="ARBA" id="ARBA00023163"/>
    </source>
</evidence>
<evidence type="ECO:0000256" key="2">
    <source>
        <dbReference type="ARBA" id="ARBA00023125"/>
    </source>
</evidence>
<dbReference type="Gene3D" id="1.10.357.10">
    <property type="entry name" value="Tetracycline Repressor, domain 2"/>
    <property type="match status" value="1"/>
</dbReference>
<dbReference type="InterPro" id="IPR050109">
    <property type="entry name" value="HTH-type_TetR-like_transc_reg"/>
</dbReference>
<gene>
    <name evidence="6" type="ORF">B1H18_02080</name>
</gene>
<name>A0A1V4AG29_9ACTN</name>
<dbReference type="InterPro" id="IPR009057">
    <property type="entry name" value="Homeodomain-like_sf"/>
</dbReference>
<dbReference type="Pfam" id="PF17754">
    <property type="entry name" value="TetR_C_14"/>
    <property type="match status" value="1"/>
</dbReference>
<dbReference type="PRINTS" id="PR00455">
    <property type="entry name" value="HTHTETR"/>
</dbReference>
<evidence type="ECO:0000259" key="5">
    <source>
        <dbReference type="PROSITE" id="PS50977"/>
    </source>
</evidence>
<dbReference type="InterPro" id="IPR041347">
    <property type="entry name" value="MftR_C"/>
</dbReference>
<keyword evidence="7" id="KW-1185">Reference proteome</keyword>
<dbReference type="PANTHER" id="PTHR30055">
    <property type="entry name" value="HTH-TYPE TRANSCRIPTIONAL REGULATOR RUTR"/>
    <property type="match status" value="1"/>
</dbReference>